<feature type="domain" description="Suppressor of forked" evidence="5">
    <location>
        <begin position="17"/>
        <end position="516"/>
    </location>
</feature>
<gene>
    <name evidence="6" type="ORF">PCAL00307_LOCUS13200</name>
    <name evidence="7" type="ORF">PECAL_5P02410</name>
</gene>
<dbReference type="GO" id="GO:0031124">
    <property type="term" value="P:mRNA 3'-end processing"/>
    <property type="evidence" value="ECO:0007669"/>
    <property type="project" value="InterPro"/>
</dbReference>
<dbReference type="Pfam" id="PF05843">
    <property type="entry name" value="Suf"/>
    <property type="match status" value="1"/>
</dbReference>
<organism evidence="6">
    <name type="scientific">Pelagomonas calceolata</name>
    <dbReference type="NCBI Taxonomy" id="35677"/>
    <lineage>
        <taxon>Eukaryota</taxon>
        <taxon>Sar</taxon>
        <taxon>Stramenopiles</taxon>
        <taxon>Ochrophyta</taxon>
        <taxon>Pelagophyceae</taxon>
        <taxon>Pelagomonadales</taxon>
        <taxon>Pelagomonadaceae</taxon>
        <taxon>Pelagomonas</taxon>
    </lineage>
</organism>
<feature type="compositionally biased region" description="Basic residues" evidence="4">
    <location>
        <begin position="701"/>
        <end position="710"/>
    </location>
</feature>
<name>A0A7S3ZY33_9STRA</name>
<dbReference type="InterPro" id="IPR003107">
    <property type="entry name" value="HAT"/>
</dbReference>
<evidence type="ECO:0000313" key="6">
    <source>
        <dbReference type="EMBL" id="CAE0697764.1"/>
    </source>
</evidence>
<reference evidence="6" key="1">
    <citation type="submission" date="2021-01" db="EMBL/GenBank/DDBJ databases">
        <authorList>
            <person name="Corre E."/>
            <person name="Pelletier E."/>
            <person name="Niang G."/>
            <person name="Scheremetjew M."/>
            <person name="Finn R."/>
            <person name="Kale V."/>
            <person name="Holt S."/>
            <person name="Cochrane G."/>
            <person name="Meng A."/>
            <person name="Brown T."/>
            <person name="Cohen L."/>
        </authorList>
    </citation>
    <scope>NUCLEOTIDE SEQUENCE</scope>
    <source>
        <strain evidence="6">CCMP1756</strain>
    </source>
</reference>
<dbReference type="AlphaFoldDB" id="A0A7S3ZY33"/>
<evidence type="ECO:0000256" key="2">
    <source>
        <dbReference type="ARBA" id="ARBA00022737"/>
    </source>
</evidence>
<evidence type="ECO:0000256" key="1">
    <source>
        <dbReference type="ARBA" id="ARBA00004123"/>
    </source>
</evidence>
<dbReference type="Proteomes" id="UP000789595">
    <property type="component" value="Unassembled WGS sequence"/>
</dbReference>
<protein>
    <recommendedName>
        <fullName evidence="5">Suppressor of forked domain-containing protein</fullName>
    </recommendedName>
</protein>
<evidence type="ECO:0000256" key="4">
    <source>
        <dbReference type="SAM" id="MobiDB-lite"/>
    </source>
</evidence>
<dbReference type="SMART" id="SM00386">
    <property type="entry name" value="HAT"/>
    <property type="match status" value="4"/>
</dbReference>
<dbReference type="GO" id="GO:0005634">
    <property type="term" value="C:nucleus"/>
    <property type="evidence" value="ECO:0007669"/>
    <property type="project" value="UniProtKB-SubCell"/>
</dbReference>
<dbReference type="EMBL" id="CAKKNE010000005">
    <property type="protein sequence ID" value="CAH0375704.1"/>
    <property type="molecule type" value="Genomic_DNA"/>
</dbReference>
<evidence type="ECO:0000256" key="3">
    <source>
        <dbReference type="ARBA" id="ARBA00023242"/>
    </source>
</evidence>
<dbReference type="Gene3D" id="1.25.40.10">
    <property type="entry name" value="Tetratricopeptide repeat domain"/>
    <property type="match status" value="2"/>
</dbReference>
<accession>A0A7S3ZY33</accession>
<keyword evidence="2" id="KW-0677">Repeat</keyword>
<dbReference type="PANTHER" id="PTHR19980:SF0">
    <property type="entry name" value="CLEAVAGE STIMULATION FACTOR SUBUNIT 3"/>
    <property type="match status" value="1"/>
</dbReference>
<dbReference type="InterPro" id="IPR008847">
    <property type="entry name" value="Suf"/>
</dbReference>
<dbReference type="GO" id="GO:0003729">
    <property type="term" value="F:mRNA binding"/>
    <property type="evidence" value="ECO:0007669"/>
    <property type="project" value="TreeGrafter"/>
</dbReference>
<feature type="region of interest" description="Disordered" evidence="4">
    <location>
        <begin position="670"/>
        <end position="710"/>
    </location>
</feature>
<evidence type="ECO:0000259" key="5">
    <source>
        <dbReference type="Pfam" id="PF05843"/>
    </source>
</evidence>
<keyword evidence="3" id="KW-0539">Nucleus</keyword>
<reference evidence="7" key="2">
    <citation type="submission" date="2021-11" db="EMBL/GenBank/DDBJ databases">
        <authorList>
            <consortium name="Genoscope - CEA"/>
            <person name="William W."/>
        </authorList>
    </citation>
    <scope>NUCLEOTIDE SEQUENCE</scope>
</reference>
<dbReference type="EMBL" id="HBIW01015307">
    <property type="protein sequence ID" value="CAE0697764.1"/>
    <property type="molecule type" value="Transcribed_RNA"/>
</dbReference>
<dbReference type="OrthoDB" id="10677216at2759"/>
<dbReference type="PANTHER" id="PTHR19980">
    <property type="entry name" value="RNA CLEAVAGE STIMULATION FACTOR"/>
    <property type="match status" value="1"/>
</dbReference>
<proteinExistence type="predicted"/>
<dbReference type="InterPro" id="IPR011990">
    <property type="entry name" value="TPR-like_helical_dom_sf"/>
</dbReference>
<comment type="subcellular location">
    <subcellularLocation>
        <location evidence="1">Nucleus</location>
    </subcellularLocation>
</comment>
<dbReference type="SUPFAM" id="SSF48452">
    <property type="entry name" value="TPR-like"/>
    <property type="match status" value="2"/>
</dbReference>
<keyword evidence="8" id="KW-1185">Reference proteome</keyword>
<evidence type="ECO:0000313" key="8">
    <source>
        <dbReference type="Proteomes" id="UP000789595"/>
    </source>
</evidence>
<evidence type="ECO:0000313" key="7">
    <source>
        <dbReference type="EMBL" id="CAH0375704.1"/>
    </source>
</evidence>
<dbReference type="InterPro" id="IPR045243">
    <property type="entry name" value="Rna14-like"/>
</dbReference>
<sequence>MATARDLQAQLAQARSPEEYVDMLQHGVEHFPRVALFWRLYAEHERATRGPEVAWKLLNENEEKALCWCRCDADLWRVAAECCRDAHPREERASESTELVGRTFERAVAAAGAAPEATALWRAYRDWAANSAPVAQRAQAKASLLRRASLIPGEGNDEFWREIEKEAREGGDEKDRERARALDPLAQAARRDGAARAQIWRAARHAQTDDDLGRWRIVIAYERASMPTEKRRQEATPAEKSAHALSIDAGRRRIAAAYRAAIDACADQAPELFLELSDWAEQCHAEDLARPEAIPGGADTDCPEDEALIASPFSLEDESPLFQAAPSGPDAAVHILADAAKTCSTSVLAAAAHAAALERLGRPAEAEAALEALVAKELKTDDPEAKEGELCAAPWVLLERHCRRHRGKEAARDVFARTADLRKAKKIDARIYEGHAVVESRANNDKLAARRVFELGLDQRPELLQRHDAVYVLTFAHFLETDCGDADSASAVIERSIAAYKKEQDVPHVLWDALVSIYHRHASSRDAAMKARAVEVRRKKAGAGGVGGALMALWRDVSSAAILPLNATDTAWRVREAIPAILVRDLASCRDHASKLEAARADGLLADEIDNGGLDASDLDAGDDGDAVAILLSAGTLPPNLRRLTERIHTKARKQVADPRAVQFVLDALLRAPLPPPPTKKRGRDDDDEDDAEAPPDAFRARRAAKRAAK</sequence>